<organism evidence="17 18">
    <name type="scientific">Rubroshorea leprosula</name>
    <dbReference type="NCBI Taxonomy" id="152421"/>
    <lineage>
        <taxon>Eukaryota</taxon>
        <taxon>Viridiplantae</taxon>
        <taxon>Streptophyta</taxon>
        <taxon>Embryophyta</taxon>
        <taxon>Tracheophyta</taxon>
        <taxon>Spermatophyta</taxon>
        <taxon>Magnoliopsida</taxon>
        <taxon>eudicotyledons</taxon>
        <taxon>Gunneridae</taxon>
        <taxon>Pentapetalae</taxon>
        <taxon>rosids</taxon>
        <taxon>malvids</taxon>
        <taxon>Malvales</taxon>
        <taxon>Dipterocarpaceae</taxon>
        <taxon>Rubroshorea</taxon>
    </lineage>
</organism>
<sequence length="186" mass="21750">MKREGSSLSQHNSKLKVQESEGPNVAEEKEKVKQTQPRPVEPQVNIKNINITREYGGQWLSNVTRHVRIYAAYIHPQTSAYDQTQTDKLTLILDPTNEFVWTTETCNKVYSYFQDLVDHYEHAPLTEYTLRLIGSDIEHHIRKFLYDGEIKYNMNATVLNFRMGKPRISFNNNDAQFQDDEVPKED</sequence>
<evidence type="ECO:0000256" key="2">
    <source>
        <dbReference type="ARBA" id="ARBA00004185"/>
    </source>
</evidence>
<comment type="catalytic activity">
    <reaction evidence="14">
        <text>a plastoquinone + NADPH + (n+1) H(+)(in) = a plastoquinol + NADP(+) + n H(+)(out)</text>
        <dbReference type="Rhea" id="RHEA:42612"/>
        <dbReference type="Rhea" id="RHEA-COMP:9561"/>
        <dbReference type="Rhea" id="RHEA-COMP:9562"/>
        <dbReference type="ChEBI" id="CHEBI:15378"/>
        <dbReference type="ChEBI" id="CHEBI:17757"/>
        <dbReference type="ChEBI" id="CHEBI:57783"/>
        <dbReference type="ChEBI" id="CHEBI:58349"/>
        <dbReference type="ChEBI" id="CHEBI:62192"/>
    </reaction>
</comment>
<evidence type="ECO:0000256" key="12">
    <source>
        <dbReference type="ARBA" id="ARBA00029860"/>
    </source>
</evidence>
<dbReference type="InterPro" id="IPR018922">
    <property type="entry name" value="NdhM"/>
</dbReference>
<evidence type="ECO:0000256" key="13">
    <source>
        <dbReference type="ARBA" id="ARBA00031769"/>
    </source>
</evidence>
<comment type="similarity">
    <text evidence="3">Belongs to the NDH complex subunit M family.</text>
</comment>
<evidence type="ECO:0000256" key="1">
    <source>
        <dbReference type="ARBA" id="ARBA00004059"/>
    </source>
</evidence>
<accession>A0AAV5HQK8</accession>
<dbReference type="AlphaFoldDB" id="A0AAV5HQK8"/>
<comment type="function">
    <text evidence="1">NDH shuttles electrons from NAD(P)H:plastoquinone, via FMN and iron-sulfur (Fe-S) centers, to quinones in the photosynthetic chain and possibly in a chloroplast respiratory chain. The immediate electron acceptor for the enzyme in this species is believed to be plastoquinone. Couples the redox reaction to proton translocation, and thus conserves the redox energy in a proton gradient.</text>
</comment>
<name>A0AAV5HQK8_9ROSI</name>
<evidence type="ECO:0000256" key="11">
    <source>
        <dbReference type="ARBA" id="ARBA00023136"/>
    </source>
</evidence>
<evidence type="ECO:0000256" key="9">
    <source>
        <dbReference type="ARBA" id="ARBA00022967"/>
    </source>
</evidence>
<dbReference type="EMBL" id="BPVZ01000002">
    <property type="protein sequence ID" value="GKU87771.1"/>
    <property type="molecule type" value="Genomic_DNA"/>
</dbReference>
<gene>
    <name evidence="17" type="ORF">SLEP1_g2113</name>
</gene>
<evidence type="ECO:0000256" key="15">
    <source>
        <dbReference type="ARBA" id="ARBA00048026"/>
    </source>
</evidence>
<reference evidence="17 18" key="1">
    <citation type="journal article" date="2021" name="Commun. Biol.">
        <title>The genome of Shorea leprosula (Dipterocarpaceae) highlights the ecological relevance of drought in aseasonal tropical rainforests.</title>
        <authorList>
            <person name="Ng K.K.S."/>
            <person name="Kobayashi M.J."/>
            <person name="Fawcett J.A."/>
            <person name="Hatakeyama M."/>
            <person name="Paape T."/>
            <person name="Ng C.H."/>
            <person name="Ang C.C."/>
            <person name="Tnah L.H."/>
            <person name="Lee C.T."/>
            <person name="Nishiyama T."/>
            <person name="Sese J."/>
            <person name="O'Brien M.J."/>
            <person name="Copetti D."/>
            <person name="Mohd Noor M.I."/>
            <person name="Ong R.C."/>
            <person name="Putra M."/>
            <person name="Sireger I.Z."/>
            <person name="Indrioko S."/>
            <person name="Kosugi Y."/>
            <person name="Izuno A."/>
            <person name="Isagi Y."/>
            <person name="Lee S.L."/>
            <person name="Shimizu K.K."/>
        </authorList>
    </citation>
    <scope>NUCLEOTIDE SEQUENCE [LARGE SCALE GENOMIC DNA]</scope>
    <source>
        <strain evidence="17">214</strain>
    </source>
</reference>
<evidence type="ECO:0000256" key="5">
    <source>
        <dbReference type="ARBA" id="ARBA00017454"/>
    </source>
</evidence>
<feature type="region of interest" description="Disordered" evidence="16">
    <location>
        <begin position="1"/>
        <end position="38"/>
    </location>
</feature>
<evidence type="ECO:0000256" key="7">
    <source>
        <dbReference type="ARBA" id="ARBA00022857"/>
    </source>
</evidence>
<dbReference type="GO" id="GO:0048038">
    <property type="term" value="F:quinone binding"/>
    <property type="evidence" value="ECO:0007669"/>
    <property type="project" value="UniProtKB-KW"/>
</dbReference>
<keyword evidence="18" id="KW-1185">Reference proteome</keyword>
<evidence type="ECO:0000256" key="16">
    <source>
        <dbReference type="SAM" id="MobiDB-lite"/>
    </source>
</evidence>
<evidence type="ECO:0000256" key="6">
    <source>
        <dbReference type="ARBA" id="ARBA00022719"/>
    </source>
</evidence>
<dbReference type="Proteomes" id="UP001054252">
    <property type="component" value="Unassembled WGS sequence"/>
</dbReference>
<dbReference type="PANTHER" id="PTHR36900">
    <property type="entry name" value="NAD(P)H-QUINONE OXIDOREDUCTASE SUBUNIT M, CHLOROPLASTIC"/>
    <property type="match status" value="1"/>
</dbReference>
<keyword evidence="8" id="KW-0618">Plastoquinone</keyword>
<evidence type="ECO:0000313" key="18">
    <source>
        <dbReference type="Proteomes" id="UP001054252"/>
    </source>
</evidence>
<dbReference type="GO" id="GO:0009535">
    <property type="term" value="C:chloroplast thylakoid membrane"/>
    <property type="evidence" value="ECO:0007669"/>
    <property type="project" value="UniProtKB-SubCell"/>
</dbReference>
<evidence type="ECO:0000256" key="14">
    <source>
        <dbReference type="ARBA" id="ARBA00047726"/>
    </source>
</evidence>
<keyword evidence="10" id="KW-0520">NAD</keyword>
<comment type="subunit">
    <text evidence="4">Part of the chloroplast NDH complex, composed of a mixture of chloroplast and nucleus encoded subunits. Component of the NDH subcomplex A, at least composed of ndhH, ndhI, ndhJ, ndhK, ndhL, ndhM, ndhN and ndhO.</text>
</comment>
<evidence type="ECO:0000256" key="8">
    <source>
        <dbReference type="ARBA" id="ARBA00022957"/>
    </source>
</evidence>
<protein>
    <recommendedName>
        <fullName evidence="5">NAD(P)H-quinone oxidoreductase subunit M, chloroplastic</fullName>
    </recommendedName>
    <alternativeName>
        <fullName evidence="13">NAD(P)H dehydrogenase subunit M</fullName>
    </alternativeName>
    <alternativeName>
        <fullName evidence="12">NADH-plastoquinone oxidoreductase subunit M</fullName>
    </alternativeName>
</protein>
<dbReference type="Pfam" id="PF10664">
    <property type="entry name" value="NdhM"/>
    <property type="match status" value="1"/>
</dbReference>
<keyword evidence="11" id="KW-0472">Membrane</keyword>
<comment type="catalytic activity">
    <reaction evidence="15">
        <text>a plastoquinone + NADH + (n+1) H(+)(in) = a plastoquinol + NAD(+) + n H(+)(out)</text>
        <dbReference type="Rhea" id="RHEA:42608"/>
        <dbReference type="Rhea" id="RHEA-COMP:9561"/>
        <dbReference type="Rhea" id="RHEA-COMP:9562"/>
        <dbReference type="ChEBI" id="CHEBI:15378"/>
        <dbReference type="ChEBI" id="CHEBI:17757"/>
        <dbReference type="ChEBI" id="CHEBI:57540"/>
        <dbReference type="ChEBI" id="CHEBI:57945"/>
        <dbReference type="ChEBI" id="CHEBI:62192"/>
    </reaction>
</comment>
<feature type="compositionally biased region" description="Polar residues" evidence="16">
    <location>
        <begin position="1"/>
        <end position="12"/>
    </location>
</feature>
<evidence type="ECO:0000256" key="4">
    <source>
        <dbReference type="ARBA" id="ARBA00011851"/>
    </source>
</evidence>
<comment type="caution">
    <text evidence="17">The sequence shown here is derived from an EMBL/GenBank/DDBJ whole genome shotgun (WGS) entry which is preliminary data.</text>
</comment>
<proteinExistence type="inferred from homology"/>
<evidence type="ECO:0000313" key="17">
    <source>
        <dbReference type="EMBL" id="GKU87771.1"/>
    </source>
</evidence>
<dbReference type="GO" id="GO:0016655">
    <property type="term" value="F:oxidoreductase activity, acting on NAD(P)H, quinone or similar compound as acceptor"/>
    <property type="evidence" value="ECO:0007669"/>
    <property type="project" value="InterPro"/>
</dbReference>
<keyword evidence="9" id="KW-1278">Translocase</keyword>
<comment type="subcellular location">
    <subcellularLocation>
        <location evidence="2">Plastid</location>
        <location evidence="2">Chloroplast thylakoid membrane</location>
        <topology evidence="2">Peripheral membrane protein</topology>
        <orientation evidence="2">Stromal side</orientation>
    </subcellularLocation>
</comment>
<keyword evidence="6" id="KW-0874">Quinone</keyword>
<dbReference type="PANTHER" id="PTHR36900:SF1">
    <property type="entry name" value="NAD(P)H-QUINONE OXIDOREDUCTASE SUBUNIT M, CHLOROPLASTIC"/>
    <property type="match status" value="1"/>
</dbReference>
<keyword evidence="7" id="KW-0521">NADP</keyword>
<evidence type="ECO:0000256" key="3">
    <source>
        <dbReference type="ARBA" id="ARBA00009484"/>
    </source>
</evidence>
<evidence type="ECO:0000256" key="10">
    <source>
        <dbReference type="ARBA" id="ARBA00023027"/>
    </source>
</evidence>